<evidence type="ECO:0000313" key="3">
    <source>
        <dbReference type="Proteomes" id="UP000570592"/>
    </source>
</evidence>
<comment type="caution">
    <text evidence="2">The sequence shown here is derived from an EMBL/GenBank/DDBJ whole genome shotgun (WGS) entry which is preliminary data.</text>
</comment>
<name>A0A7L3I3X7_9PASS</name>
<feature type="non-terminal residue" evidence="2">
    <location>
        <position position="70"/>
    </location>
</feature>
<feature type="compositionally biased region" description="Polar residues" evidence="1">
    <location>
        <begin position="23"/>
        <end position="43"/>
    </location>
</feature>
<evidence type="ECO:0000256" key="1">
    <source>
        <dbReference type="SAM" id="MobiDB-lite"/>
    </source>
</evidence>
<sequence length="70" mass="7671">PQAEELDHAYDTLSLESSDSMETSISIGNNSACSPDNISSASGMETGKIEEMEKMLKEANEEKSRLMESR</sequence>
<dbReference type="GO" id="GO:0070507">
    <property type="term" value="P:regulation of microtubule cytoskeleton organization"/>
    <property type="evidence" value="ECO:0007669"/>
    <property type="project" value="TreeGrafter"/>
</dbReference>
<reference evidence="2 3" key="1">
    <citation type="submission" date="2019-09" db="EMBL/GenBank/DDBJ databases">
        <title>Bird 10,000 Genomes (B10K) Project - Family phase.</title>
        <authorList>
            <person name="Zhang G."/>
        </authorList>
    </citation>
    <scope>NUCLEOTIDE SEQUENCE [LARGE SCALE GENOMIC DNA]</scope>
    <source>
        <strain evidence="2">B10K-DU-029-51</strain>
    </source>
</reference>
<dbReference type="EMBL" id="VZTX01006664">
    <property type="protein sequence ID" value="NXU10480.1"/>
    <property type="molecule type" value="Genomic_DNA"/>
</dbReference>
<dbReference type="InterPro" id="IPR052212">
    <property type="entry name" value="PH-like_domain"/>
</dbReference>
<accession>A0A7L3I3X7</accession>
<feature type="region of interest" description="Disordered" evidence="1">
    <location>
        <begin position="23"/>
        <end position="46"/>
    </location>
</feature>
<evidence type="ECO:0000313" key="2">
    <source>
        <dbReference type="EMBL" id="NXU10480.1"/>
    </source>
</evidence>
<keyword evidence="3" id="KW-1185">Reference proteome</keyword>
<dbReference type="GO" id="GO:0045180">
    <property type="term" value="C:basal cortex"/>
    <property type="evidence" value="ECO:0007669"/>
    <property type="project" value="TreeGrafter"/>
</dbReference>
<gene>
    <name evidence="2" type="primary">Phldb1</name>
    <name evidence="2" type="ORF">PARPUN_R06558</name>
</gene>
<dbReference type="PANTHER" id="PTHR12156">
    <property type="entry name" value="PLECKSTRIN HOMOLOGY-LIKE DOMAIN, FAMILY B, MEMBER 3"/>
    <property type="match status" value="1"/>
</dbReference>
<dbReference type="AlphaFoldDB" id="A0A7L3I3X7"/>
<organism evidence="2 3">
    <name type="scientific">Pardalotus punctatus</name>
    <name type="common">spotted pardalote</name>
    <dbReference type="NCBI Taxonomy" id="254575"/>
    <lineage>
        <taxon>Eukaryota</taxon>
        <taxon>Metazoa</taxon>
        <taxon>Chordata</taxon>
        <taxon>Craniata</taxon>
        <taxon>Vertebrata</taxon>
        <taxon>Euteleostomi</taxon>
        <taxon>Archelosauria</taxon>
        <taxon>Archosauria</taxon>
        <taxon>Dinosauria</taxon>
        <taxon>Saurischia</taxon>
        <taxon>Theropoda</taxon>
        <taxon>Coelurosauria</taxon>
        <taxon>Aves</taxon>
        <taxon>Neognathae</taxon>
        <taxon>Neoaves</taxon>
        <taxon>Telluraves</taxon>
        <taxon>Australaves</taxon>
        <taxon>Passeriformes</taxon>
        <taxon>Meliphagoidea</taxon>
        <taxon>Pardalotidae</taxon>
        <taxon>Pardalotus</taxon>
    </lineage>
</organism>
<proteinExistence type="predicted"/>
<feature type="non-terminal residue" evidence="2">
    <location>
        <position position="1"/>
    </location>
</feature>
<dbReference type="Proteomes" id="UP000570592">
    <property type="component" value="Unassembled WGS sequence"/>
</dbReference>
<dbReference type="PANTHER" id="PTHR12156:SF23">
    <property type="entry name" value="PLECKSTRIN HOMOLOGY-LIKE DOMAIN FAMILY B MEMBER 1"/>
    <property type="match status" value="1"/>
</dbReference>
<protein>
    <submittedName>
        <fullName evidence="2">PHLB1 protein</fullName>
    </submittedName>
</protein>